<dbReference type="InterPro" id="IPR036318">
    <property type="entry name" value="FAD-bd_PCMH-like_sf"/>
</dbReference>
<dbReference type="InterPro" id="IPR016164">
    <property type="entry name" value="FAD-linked_Oxase-like_C"/>
</dbReference>
<dbReference type="PANTHER" id="PTHR11748:SF119">
    <property type="entry name" value="D-2-HYDROXYGLUTARATE DEHYDROGENASE"/>
    <property type="match status" value="1"/>
</dbReference>
<gene>
    <name evidence="4" type="ORF">B9Q10_01225</name>
</gene>
<keyword evidence="2" id="KW-0274">FAD</keyword>
<accession>A0A2R6BV14</accession>
<evidence type="ECO:0000313" key="4">
    <source>
        <dbReference type="EMBL" id="PSO02493.1"/>
    </source>
</evidence>
<feature type="domain" description="FAD-binding PCMH-type" evidence="3">
    <location>
        <begin position="49"/>
        <end position="218"/>
    </location>
</feature>
<dbReference type="InterPro" id="IPR016166">
    <property type="entry name" value="FAD-bd_PCMH"/>
</dbReference>
<sequence>MFHRELTEQVTKEIEGIFGSKNVRLDEPTRRAFSLDYSWFSPLLKKSVEHALCDAVVFAEHTSQIRALLELAHEKRIPVVVRGAGTGNYAQCVPLKGGVVLDITRIKAKIEFEANEVFVEPGVRLGELKSAAEKRALTLRTYPSTYIVSTVSGYIGGGSGGVGSVEFGRLWEGNVSQVVLATPVKGEILIKGKALLGVIHAAGTTGVATQIGLPLCEKPELVGFVSSFKTLEDSVSFSLELAKTKGFLKRVVTLFEPAIVRFFARSVKDRVFKSVGKSVHTLFDQENYAVIAIFEKNGENVVSELLAKRALSTEWLDDDEAEKLTDYTFNHTTLWAAKQEQRVTWLLFGLPDDPVHKIKKIKQKYQDKILLHLELHKVRDKDERYLLALPLVFYDTPEELLEITGFLRSIGCEVENIHSYYLDDRLDNEKLEAIKAMKRENDPRNVLNPGKIKGF</sequence>
<dbReference type="GO" id="GO:1903457">
    <property type="term" value="P:lactate catabolic process"/>
    <property type="evidence" value="ECO:0007669"/>
    <property type="project" value="TreeGrafter"/>
</dbReference>
<dbReference type="GO" id="GO:0004458">
    <property type="term" value="F:D-lactate dehydrogenase (cytochrome) activity"/>
    <property type="evidence" value="ECO:0007669"/>
    <property type="project" value="TreeGrafter"/>
</dbReference>
<dbReference type="EMBL" id="NEXL01000026">
    <property type="protein sequence ID" value="PSO02493.1"/>
    <property type="molecule type" value="Genomic_DNA"/>
</dbReference>
<dbReference type="Pfam" id="PF01565">
    <property type="entry name" value="FAD_binding_4"/>
    <property type="match status" value="1"/>
</dbReference>
<dbReference type="Gene3D" id="3.30.465.10">
    <property type="match status" value="1"/>
</dbReference>
<dbReference type="InterPro" id="IPR016169">
    <property type="entry name" value="FAD-bd_PCMH_sub2"/>
</dbReference>
<dbReference type="Proteomes" id="UP000240925">
    <property type="component" value="Unassembled WGS sequence"/>
</dbReference>
<reference evidence="4 5" key="1">
    <citation type="submission" date="2017-04" db="EMBL/GenBank/DDBJ databases">
        <title>Novel microbial lineages endemic to geothermal iron-oxide mats fill important gaps in the evolutionary history of Archaea.</title>
        <authorList>
            <person name="Jay Z.J."/>
            <person name="Beam J.P."/>
            <person name="Dlakic M."/>
            <person name="Rusch D.B."/>
            <person name="Kozubal M.A."/>
            <person name="Inskeep W.P."/>
        </authorList>
    </citation>
    <scope>NUCLEOTIDE SEQUENCE [LARGE SCALE GENOMIC DNA]</scope>
    <source>
        <strain evidence="4">ECH_B_SAG-E12</strain>
    </source>
</reference>
<protein>
    <recommendedName>
        <fullName evidence="3">FAD-binding PCMH-type domain-containing protein</fullName>
    </recommendedName>
</protein>
<dbReference type="SUPFAM" id="SSF56176">
    <property type="entry name" value="FAD-binding/transporter-associated domain-like"/>
    <property type="match status" value="1"/>
</dbReference>
<comment type="caution">
    <text evidence="4">The sequence shown here is derived from an EMBL/GenBank/DDBJ whole genome shotgun (WGS) entry which is preliminary data.</text>
</comment>
<keyword evidence="1" id="KW-0285">Flavoprotein</keyword>
<name>A0A2R6BV14_9ARCH</name>
<dbReference type="InterPro" id="IPR006094">
    <property type="entry name" value="Oxid_FAD_bind_N"/>
</dbReference>
<proteinExistence type="predicted"/>
<dbReference type="PANTHER" id="PTHR11748">
    <property type="entry name" value="D-LACTATE DEHYDROGENASE"/>
    <property type="match status" value="1"/>
</dbReference>
<dbReference type="AlphaFoldDB" id="A0A2R6BV14"/>
<organism evidence="4 5">
    <name type="scientific">Candidatus Marsarchaeota G2 archaeon ECH_B_SAG-E12</name>
    <dbReference type="NCBI Taxonomy" id="1978164"/>
    <lineage>
        <taxon>Archaea</taxon>
        <taxon>Candidatus Marsarchaeota</taxon>
        <taxon>Candidatus Marsarchaeota group 2</taxon>
    </lineage>
</organism>
<dbReference type="GO" id="GO:0008720">
    <property type="term" value="F:D-lactate dehydrogenase (NAD+) activity"/>
    <property type="evidence" value="ECO:0007669"/>
    <property type="project" value="TreeGrafter"/>
</dbReference>
<dbReference type="PROSITE" id="PS51387">
    <property type="entry name" value="FAD_PCMH"/>
    <property type="match status" value="1"/>
</dbReference>
<dbReference type="GO" id="GO:0071949">
    <property type="term" value="F:FAD binding"/>
    <property type="evidence" value="ECO:0007669"/>
    <property type="project" value="InterPro"/>
</dbReference>
<evidence type="ECO:0000313" key="5">
    <source>
        <dbReference type="Proteomes" id="UP000240925"/>
    </source>
</evidence>
<evidence type="ECO:0000259" key="3">
    <source>
        <dbReference type="PROSITE" id="PS51387"/>
    </source>
</evidence>
<dbReference type="SUPFAM" id="SSF55103">
    <property type="entry name" value="FAD-linked oxidases, C-terminal domain"/>
    <property type="match status" value="1"/>
</dbReference>
<evidence type="ECO:0000256" key="1">
    <source>
        <dbReference type="ARBA" id="ARBA00022630"/>
    </source>
</evidence>
<evidence type="ECO:0000256" key="2">
    <source>
        <dbReference type="ARBA" id="ARBA00022827"/>
    </source>
</evidence>